<keyword evidence="5 8" id="KW-0378">Hydrolase</keyword>
<dbReference type="GO" id="GO:0046872">
    <property type="term" value="F:metal ion binding"/>
    <property type="evidence" value="ECO:0007669"/>
    <property type="project" value="UniProtKB-KW"/>
</dbReference>
<feature type="region of interest" description="Disordered" evidence="9">
    <location>
        <begin position="1"/>
        <end position="29"/>
    </location>
</feature>
<gene>
    <name evidence="10" type="ORF">GB881_16255</name>
</gene>
<dbReference type="SUPFAM" id="SSF56655">
    <property type="entry name" value="Carbohydrate phosphatase"/>
    <property type="match status" value="1"/>
</dbReference>
<dbReference type="AlphaFoldDB" id="A0A6N7EMB1"/>
<dbReference type="EC" id="3.1.3.25" evidence="8"/>
<dbReference type="GO" id="GO:0046854">
    <property type="term" value="P:phosphatidylinositol phosphate biosynthetic process"/>
    <property type="evidence" value="ECO:0007669"/>
    <property type="project" value="InterPro"/>
</dbReference>
<dbReference type="InterPro" id="IPR000760">
    <property type="entry name" value="Inositol_monophosphatase-like"/>
</dbReference>
<reference evidence="10 11" key="1">
    <citation type="submission" date="2019-10" db="EMBL/GenBank/DDBJ databases">
        <title>Georgenia wutianyii sp. nov. and Georgenia yuyongxinii sp. nov. isolated from plateau pika (Ochotona curzoniae) in the Qinghai-Tibet plateau of China.</title>
        <authorList>
            <person name="Tian Z."/>
        </authorList>
    </citation>
    <scope>NUCLEOTIDE SEQUENCE [LARGE SCALE GENOMIC DNA]</scope>
    <source>
        <strain evidence="10 11">JCM 19765</strain>
    </source>
</reference>
<dbReference type="GO" id="GO:0008934">
    <property type="term" value="F:inositol monophosphate 1-phosphatase activity"/>
    <property type="evidence" value="ECO:0007669"/>
    <property type="project" value="InterPro"/>
</dbReference>
<evidence type="ECO:0000313" key="11">
    <source>
        <dbReference type="Proteomes" id="UP000437709"/>
    </source>
</evidence>
<comment type="caution">
    <text evidence="10">The sequence shown here is derived from an EMBL/GenBank/DDBJ whole genome shotgun (WGS) entry which is preliminary data.</text>
</comment>
<dbReference type="PANTHER" id="PTHR20854">
    <property type="entry name" value="INOSITOL MONOPHOSPHATASE"/>
    <property type="match status" value="1"/>
</dbReference>
<evidence type="ECO:0000256" key="8">
    <source>
        <dbReference type="RuleBase" id="RU364068"/>
    </source>
</evidence>
<dbReference type="Pfam" id="PF00459">
    <property type="entry name" value="Inositol_P"/>
    <property type="match status" value="1"/>
</dbReference>
<dbReference type="InterPro" id="IPR020583">
    <property type="entry name" value="Inositol_monoP_metal-BS"/>
</dbReference>
<organism evidence="10 11">
    <name type="scientific">Georgenia subflava</name>
    <dbReference type="NCBI Taxonomy" id="1622177"/>
    <lineage>
        <taxon>Bacteria</taxon>
        <taxon>Bacillati</taxon>
        <taxon>Actinomycetota</taxon>
        <taxon>Actinomycetes</taxon>
        <taxon>Micrococcales</taxon>
        <taxon>Bogoriellaceae</taxon>
        <taxon>Georgenia</taxon>
    </lineage>
</organism>
<evidence type="ECO:0000256" key="5">
    <source>
        <dbReference type="ARBA" id="ARBA00022801"/>
    </source>
</evidence>
<keyword evidence="6 7" id="KW-0460">Magnesium</keyword>
<dbReference type="CDD" id="cd01639">
    <property type="entry name" value="IMPase"/>
    <property type="match status" value="1"/>
</dbReference>
<dbReference type="OrthoDB" id="9772456at2"/>
<dbReference type="GO" id="GO:0006020">
    <property type="term" value="P:inositol metabolic process"/>
    <property type="evidence" value="ECO:0007669"/>
    <property type="project" value="TreeGrafter"/>
</dbReference>
<dbReference type="PANTHER" id="PTHR20854:SF4">
    <property type="entry name" value="INOSITOL-1-MONOPHOSPHATASE-RELATED"/>
    <property type="match status" value="1"/>
</dbReference>
<evidence type="ECO:0000256" key="3">
    <source>
        <dbReference type="ARBA" id="ARBA00009759"/>
    </source>
</evidence>
<feature type="compositionally biased region" description="Basic and acidic residues" evidence="9">
    <location>
        <begin position="1"/>
        <end position="21"/>
    </location>
</feature>
<keyword evidence="4 7" id="KW-0479">Metal-binding</keyword>
<feature type="binding site" evidence="7">
    <location>
        <position position="115"/>
    </location>
    <ligand>
        <name>Mg(2+)</name>
        <dbReference type="ChEBI" id="CHEBI:18420"/>
        <label>1</label>
        <note>catalytic</note>
    </ligand>
</feature>
<comment type="similarity">
    <text evidence="3 8">Belongs to the inositol monophosphatase superfamily.</text>
</comment>
<accession>A0A6N7EMB1</accession>
<evidence type="ECO:0000256" key="9">
    <source>
        <dbReference type="SAM" id="MobiDB-lite"/>
    </source>
</evidence>
<dbReference type="GO" id="GO:0007165">
    <property type="term" value="P:signal transduction"/>
    <property type="evidence" value="ECO:0007669"/>
    <property type="project" value="TreeGrafter"/>
</dbReference>
<dbReference type="Gene3D" id="3.30.540.10">
    <property type="entry name" value="Fructose-1,6-Bisphosphatase, subunit A, domain 1"/>
    <property type="match status" value="1"/>
</dbReference>
<dbReference type="Proteomes" id="UP000437709">
    <property type="component" value="Unassembled WGS sequence"/>
</dbReference>
<evidence type="ECO:0000256" key="2">
    <source>
        <dbReference type="ARBA" id="ARBA00001946"/>
    </source>
</evidence>
<protein>
    <recommendedName>
        <fullName evidence="8">Inositol-1-monophosphatase</fullName>
        <ecNumber evidence="8">3.1.3.25</ecNumber>
    </recommendedName>
</protein>
<evidence type="ECO:0000256" key="1">
    <source>
        <dbReference type="ARBA" id="ARBA00001033"/>
    </source>
</evidence>
<feature type="binding site" evidence="7">
    <location>
        <position position="112"/>
    </location>
    <ligand>
        <name>Mg(2+)</name>
        <dbReference type="ChEBI" id="CHEBI:18420"/>
        <label>1</label>
        <note>catalytic</note>
    </ligand>
</feature>
<evidence type="ECO:0000256" key="6">
    <source>
        <dbReference type="ARBA" id="ARBA00022842"/>
    </source>
</evidence>
<sequence>MNDQRSEPHARGATEPVRHEAATFPDGTDAQSLMTLCEELARAAGDHVRARTGDHGGVAATKSSVNDVVTAVDTEVETLLRERIAAARPDDGVLGEEDGVVAGTSGLTWVVDPIDGTVNFLYGIPSYAVSVAVVAGGADPLRWTVLAGCVHAVAGGTTWTAGLGRGAWRDGEPLTVRPAVPLGQALVGTGFGYTVAQRTREAAVVARMLPQVRDIRRIGSAAIDLCLVADGRLDAYYETGLNPWDMAAGSLVVTEAGGTMTGLGGAPASPAMTVAAAPALAAELVAALELVIA</sequence>
<feature type="binding site" evidence="7">
    <location>
        <position position="96"/>
    </location>
    <ligand>
        <name>Mg(2+)</name>
        <dbReference type="ChEBI" id="CHEBI:18420"/>
        <label>1</label>
        <note>catalytic</note>
    </ligand>
</feature>
<feature type="binding site" evidence="7">
    <location>
        <position position="114"/>
    </location>
    <ligand>
        <name>Mg(2+)</name>
        <dbReference type="ChEBI" id="CHEBI:18420"/>
        <label>1</label>
        <note>catalytic</note>
    </ligand>
</feature>
<feature type="binding site" evidence="7">
    <location>
        <position position="245"/>
    </location>
    <ligand>
        <name>Mg(2+)</name>
        <dbReference type="ChEBI" id="CHEBI:18420"/>
        <label>1</label>
        <note>catalytic</note>
    </ligand>
</feature>
<comment type="catalytic activity">
    <reaction evidence="1 8">
        <text>a myo-inositol phosphate + H2O = myo-inositol + phosphate</text>
        <dbReference type="Rhea" id="RHEA:24056"/>
        <dbReference type="ChEBI" id="CHEBI:15377"/>
        <dbReference type="ChEBI" id="CHEBI:17268"/>
        <dbReference type="ChEBI" id="CHEBI:43474"/>
        <dbReference type="ChEBI" id="CHEBI:84139"/>
        <dbReference type="EC" id="3.1.3.25"/>
    </reaction>
</comment>
<dbReference type="Gene3D" id="3.40.190.80">
    <property type="match status" value="1"/>
</dbReference>
<dbReference type="PROSITE" id="PS00629">
    <property type="entry name" value="IMP_1"/>
    <property type="match status" value="1"/>
</dbReference>
<name>A0A6N7EMB1_9MICO</name>
<dbReference type="PROSITE" id="PS00630">
    <property type="entry name" value="IMP_2"/>
    <property type="match status" value="1"/>
</dbReference>
<evidence type="ECO:0000256" key="7">
    <source>
        <dbReference type="PIRSR" id="PIRSR600760-2"/>
    </source>
</evidence>
<comment type="cofactor">
    <cofactor evidence="2 7 8">
        <name>Mg(2+)</name>
        <dbReference type="ChEBI" id="CHEBI:18420"/>
    </cofactor>
</comment>
<dbReference type="EMBL" id="WHPC01000089">
    <property type="protein sequence ID" value="MPV38571.1"/>
    <property type="molecule type" value="Genomic_DNA"/>
</dbReference>
<dbReference type="PRINTS" id="PR00377">
    <property type="entry name" value="IMPHPHTASES"/>
</dbReference>
<evidence type="ECO:0000256" key="4">
    <source>
        <dbReference type="ARBA" id="ARBA00022723"/>
    </source>
</evidence>
<keyword evidence="11" id="KW-1185">Reference proteome</keyword>
<evidence type="ECO:0000313" key="10">
    <source>
        <dbReference type="EMBL" id="MPV38571.1"/>
    </source>
</evidence>
<dbReference type="InterPro" id="IPR020550">
    <property type="entry name" value="Inositol_monophosphatase_CS"/>
</dbReference>
<dbReference type="RefSeq" id="WP_152195453.1">
    <property type="nucleotide sequence ID" value="NZ_VUKD01000003.1"/>
</dbReference>
<dbReference type="InterPro" id="IPR033942">
    <property type="entry name" value="IMPase"/>
</dbReference>
<proteinExistence type="inferred from homology"/>